<accession>A0ABR1PWR0</accession>
<feature type="compositionally biased region" description="Basic and acidic residues" evidence="1">
    <location>
        <begin position="127"/>
        <end position="136"/>
    </location>
</feature>
<sequence>MSTASPNRLTGGRGGYVTIRDFVTAAHPWLLGLQALILRAPRGVELFDLDLLYEDPESERSPPADTKLMVLVDGSLRTVGVDVMPESEWLVESKENPFPEQPCPSLPRRYAPPPPPDMTPVGGVDPSVERWNRERPPPGLLHAQVWPGV</sequence>
<evidence type="ECO:0000313" key="2">
    <source>
        <dbReference type="EMBL" id="KAK7941459.1"/>
    </source>
</evidence>
<dbReference type="EMBL" id="JAQQWE010000009">
    <property type="protein sequence ID" value="KAK7941459.1"/>
    <property type="molecule type" value="Genomic_DNA"/>
</dbReference>
<reference evidence="2 3" key="1">
    <citation type="submission" date="2023-01" db="EMBL/GenBank/DDBJ databases">
        <title>Analysis of 21 Apiospora genomes using comparative genomics revels a genus with tremendous synthesis potential of carbohydrate active enzymes and secondary metabolites.</title>
        <authorList>
            <person name="Sorensen T."/>
        </authorList>
    </citation>
    <scope>NUCLEOTIDE SEQUENCE [LARGE SCALE GENOMIC DNA]</scope>
    <source>
        <strain evidence="2 3">CBS 24483</strain>
    </source>
</reference>
<comment type="caution">
    <text evidence="2">The sequence shown here is derived from an EMBL/GenBank/DDBJ whole genome shotgun (WGS) entry which is preliminary data.</text>
</comment>
<organism evidence="2 3">
    <name type="scientific">Apiospora aurea</name>
    <dbReference type="NCBI Taxonomy" id="335848"/>
    <lineage>
        <taxon>Eukaryota</taxon>
        <taxon>Fungi</taxon>
        <taxon>Dikarya</taxon>
        <taxon>Ascomycota</taxon>
        <taxon>Pezizomycotina</taxon>
        <taxon>Sordariomycetes</taxon>
        <taxon>Xylariomycetidae</taxon>
        <taxon>Amphisphaeriales</taxon>
        <taxon>Apiosporaceae</taxon>
        <taxon>Apiospora</taxon>
    </lineage>
</organism>
<dbReference type="RefSeq" id="XP_066694211.1">
    <property type="nucleotide sequence ID" value="XM_066850068.1"/>
</dbReference>
<feature type="compositionally biased region" description="Pro residues" evidence="1">
    <location>
        <begin position="99"/>
        <end position="118"/>
    </location>
</feature>
<proteinExistence type="predicted"/>
<name>A0ABR1PWR0_9PEZI</name>
<feature type="region of interest" description="Disordered" evidence="1">
    <location>
        <begin position="92"/>
        <end position="139"/>
    </location>
</feature>
<dbReference type="GeneID" id="92083130"/>
<gene>
    <name evidence="2" type="ORF">PG986_013846</name>
</gene>
<protein>
    <submittedName>
        <fullName evidence="2">Uncharacterized protein</fullName>
    </submittedName>
</protein>
<evidence type="ECO:0000256" key="1">
    <source>
        <dbReference type="SAM" id="MobiDB-lite"/>
    </source>
</evidence>
<keyword evidence="3" id="KW-1185">Reference proteome</keyword>
<dbReference type="Proteomes" id="UP001391051">
    <property type="component" value="Unassembled WGS sequence"/>
</dbReference>
<evidence type="ECO:0000313" key="3">
    <source>
        <dbReference type="Proteomes" id="UP001391051"/>
    </source>
</evidence>